<dbReference type="KEGG" id="slau:SLA_6077"/>
<feature type="transmembrane region" description="Helical" evidence="1">
    <location>
        <begin position="34"/>
        <end position="52"/>
    </location>
</feature>
<organism evidence="2 3">
    <name type="scientific">Streptomyces laurentii</name>
    <dbReference type="NCBI Taxonomy" id="39478"/>
    <lineage>
        <taxon>Bacteria</taxon>
        <taxon>Bacillati</taxon>
        <taxon>Actinomycetota</taxon>
        <taxon>Actinomycetes</taxon>
        <taxon>Kitasatosporales</taxon>
        <taxon>Streptomycetaceae</taxon>
        <taxon>Streptomyces</taxon>
    </lineage>
</organism>
<gene>
    <name evidence="2" type="ORF">SLA_6077</name>
</gene>
<evidence type="ECO:0000313" key="3">
    <source>
        <dbReference type="Proteomes" id="UP000217676"/>
    </source>
</evidence>
<name>A0A160P6Y1_STRLU</name>
<evidence type="ECO:0000256" key="1">
    <source>
        <dbReference type="SAM" id="Phobius"/>
    </source>
</evidence>
<keyword evidence="1" id="KW-0472">Membrane</keyword>
<dbReference type="AlphaFoldDB" id="A0A160P6Y1"/>
<proteinExistence type="predicted"/>
<protein>
    <submittedName>
        <fullName evidence="2">Uncharacterized protein</fullName>
    </submittedName>
</protein>
<keyword evidence="3" id="KW-1185">Reference proteome</keyword>
<dbReference type="Proteomes" id="UP000217676">
    <property type="component" value="Chromosome"/>
</dbReference>
<keyword evidence="1" id="KW-1133">Transmembrane helix</keyword>
<sequence length="66" mass="6884">MAHRITALLTVAGVVAGTLFLAASIDAFRAGGPALWLVAGGTVFLGTVLVRVRDIRRARPRVVDGN</sequence>
<keyword evidence="1" id="KW-0812">Transmembrane</keyword>
<accession>A0A160P6Y1</accession>
<evidence type="ECO:0000313" key="2">
    <source>
        <dbReference type="EMBL" id="BAU86946.1"/>
    </source>
</evidence>
<reference evidence="2 3" key="1">
    <citation type="journal article" date="2016" name="Genome Announc.">
        <title>Complete Genome Sequence of Thiostrepton-Producing Streptomyces laurentii ATCC 31255.</title>
        <authorList>
            <person name="Doi K."/>
            <person name="Fujino Y."/>
            <person name="Nagayoshi Y."/>
            <person name="Ohshima T."/>
            <person name="Ogata S."/>
        </authorList>
    </citation>
    <scope>NUCLEOTIDE SEQUENCE [LARGE SCALE GENOMIC DNA]</scope>
    <source>
        <strain evidence="2 3">ATCC 31255</strain>
    </source>
</reference>
<dbReference type="RefSeq" id="WP_359882826.1">
    <property type="nucleotide sequence ID" value="NZ_JBEYHT010000056.1"/>
</dbReference>
<dbReference type="EMBL" id="AP017424">
    <property type="protein sequence ID" value="BAU86946.1"/>
    <property type="molecule type" value="Genomic_DNA"/>
</dbReference>